<evidence type="ECO:0000256" key="1">
    <source>
        <dbReference type="SAM" id="MobiDB-lite"/>
    </source>
</evidence>
<proteinExistence type="predicted"/>
<feature type="non-terminal residue" evidence="2">
    <location>
        <position position="1"/>
    </location>
</feature>
<comment type="caution">
    <text evidence="2">The sequence shown here is derived from an EMBL/GenBank/DDBJ whole genome shotgun (WGS) entry which is preliminary data.</text>
</comment>
<organism evidence="2 3">
    <name type="scientific">Caerostris extrusa</name>
    <name type="common">Bark spider</name>
    <name type="synonym">Caerostris bankana</name>
    <dbReference type="NCBI Taxonomy" id="172846"/>
    <lineage>
        <taxon>Eukaryota</taxon>
        <taxon>Metazoa</taxon>
        <taxon>Ecdysozoa</taxon>
        <taxon>Arthropoda</taxon>
        <taxon>Chelicerata</taxon>
        <taxon>Arachnida</taxon>
        <taxon>Araneae</taxon>
        <taxon>Araneomorphae</taxon>
        <taxon>Entelegynae</taxon>
        <taxon>Araneoidea</taxon>
        <taxon>Araneidae</taxon>
        <taxon>Caerostris</taxon>
    </lineage>
</organism>
<dbReference type="Proteomes" id="UP001054945">
    <property type="component" value="Unassembled WGS sequence"/>
</dbReference>
<evidence type="ECO:0000313" key="3">
    <source>
        <dbReference type="Proteomes" id="UP001054945"/>
    </source>
</evidence>
<accession>A0AAV4WWQ2</accession>
<name>A0AAV4WWQ2_CAEEX</name>
<dbReference type="AlphaFoldDB" id="A0AAV4WWQ2"/>
<feature type="region of interest" description="Disordered" evidence="1">
    <location>
        <begin position="71"/>
        <end position="90"/>
    </location>
</feature>
<evidence type="ECO:0000313" key="2">
    <source>
        <dbReference type="EMBL" id="GIY86694.1"/>
    </source>
</evidence>
<sequence>VPFKIKSLYGRIALCIFIKEPPPYCLRISPFEKFLKQTGRKFSLAKERRDPNKVASDLSAIRSNWGVSAKGMGVGKGEESCSHPSDNPSRLETTQQLVHMTMLLSGNYPLCFNLSA</sequence>
<gene>
    <name evidence="2" type="ORF">CEXT_75801</name>
</gene>
<protein>
    <submittedName>
        <fullName evidence="2">Uncharacterized protein</fullName>
    </submittedName>
</protein>
<keyword evidence="3" id="KW-1185">Reference proteome</keyword>
<dbReference type="EMBL" id="BPLR01016835">
    <property type="protein sequence ID" value="GIY86694.1"/>
    <property type="molecule type" value="Genomic_DNA"/>
</dbReference>
<reference evidence="2 3" key="1">
    <citation type="submission" date="2021-06" db="EMBL/GenBank/DDBJ databases">
        <title>Caerostris extrusa draft genome.</title>
        <authorList>
            <person name="Kono N."/>
            <person name="Arakawa K."/>
        </authorList>
    </citation>
    <scope>NUCLEOTIDE SEQUENCE [LARGE SCALE GENOMIC DNA]</scope>
</reference>